<evidence type="ECO:0000256" key="1">
    <source>
        <dbReference type="ARBA" id="ARBA00003747"/>
    </source>
</evidence>
<comment type="catalytic activity">
    <reaction evidence="13">
        <text>L-seryl-[protein] + ATP = O-phospho-L-seryl-[protein] + ADP + H(+)</text>
        <dbReference type="Rhea" id="RHEA:17989"/>
        <dbReference type="Rhea" id="RHEA-COMP:9863"/>
        <dbReference type="Rhea" id="RHEA-COMP:11604"/>
        <dbReference type="ChEBI" id="CHEBI:15378"/>
        <dbReference type="ChEBI" id="CHEBI:29999"/>
        <dbReference type="ChEBI" id="CHEBI:30616"/>
        <dbReference type="ChEBI" id="CHEBI:83421"/>
        <dbReference type="ChEBI" id="CHEBI:456216"/>
        <dbReference type="EC" id="2.7.11.1"/>
    </reaction>
</comment>
<protein>
    <recommendedName>
        <fullName evidence="5">EKC/KEOPS complex subunit BUD32</fullName>
        <ecNumber evidence="3">2.7.11.1</ecNumber>
    </recommendedName>
    <alternativeName>
        <fullName evidence="10 11">Atypical Serine/threonine protein kinase BUD32</fullName>
    </alternativeName>
    <alternativeName>
        <fullName evidence="4">EKC/KEOPS complex subunit bud32</fullName>
    </alternativeName>
</protein>
<dbReference type="Pfam" id="PF00069">
    <property type="entry name" value="Pkinase"/>
    <property type="match status" value="1"/>
</dbReference>
<dbReference type="InterPro" id="IPR008266">
    <property type="entry name" value="Tyr_kinase_AS"/>
</dbReference>
<evidence type="ECO:0000256" key="10">
    <source>
        <dbReference type="ARBA" id="ARBA00030980"/>
    </source>
</evidence>
<keyword evidence="6" id="KW-0808">Transferase</keyword>
<dbReference type="CDD" id="cd00180">
    <property type="entry name" value="PKc"/>
    <property type="match status" value="1"/>
</dbReference>
<evidence type="ECO:0000256" key="9">
    <source>
        <dbReference type="ARBA" id="ARBA00022840"/>
    </source>
</evidence>
<proteinExistence type="predicted"/>
<dbReference type="PANTHER" id="PTHR44329:SF288">
    <property type="entry name" value="MITOGEN-ACTIVATED PROTEIN KINASE KINASE KINASE 20"/>
    <property type="match status" value="1"/>
</dbReference>
<dbReference type="SUPFAM" id="SSF56112">
    <property type="entry name" value="Protein kinase-like (PK-like)"/>
    <property type="match status" value="1"/>
</dbReference>
<keyword evidence="8" id="KW-0418">Kinase</keyword>
<dbReference type="EC" id="2.7.11.1" evidence="3"/>
<evidence type="ECO:0000313" key="15">
    <source>
        <dbReference type="EMBL" id="KAF4626434.1"/>
    </source>
</evidence>
<comment type="catalytic activity">
    <reaction evidence="12">
        <text>L-threonyl-[protein] + ATP = O-phospho-L-threonyl-[protein] + ADP + H(+)</text>
        <dbReference type="Rhea" id="RHEA:46608"/>
        <dbReference type="Rhea" id="RHEA-COMP:11060"/>
        <dbReference type="Rhea" id="RHEA-COMP:11605"/>
        <dbReference type="ChEBI" id="CHEBI:15378"/>
        <dbReference type="ChEBI" id="CHEBI:30013"/>
        <dbReference type="ChEBI" id="CHEBI:30616"/>
        <dbReference type="ChEBI" id="CHEBI:61977"/>
        <dbReference type="ChEBI" id="CHEBI:456216"/>
        <dbReference type="EC" id="2.7.11.1"/>
    </reaction>
</comment>
<evidence type="ECO:0000256" key="5">
    <source>
        <dbReference type="ARBA" id="ARBA00019973"/>
    </source>
</evidence>
<comment type="caution">
    <text evidence="15">The sequence shown here is derived from an EMBL/GenBank/DDBJ whole genome shotgun (WGS) entry which is preliminary data.</text>
</comment>
<sequence>MLSEDGVRSEGPPALAPGAYLRSEEYNPCLDTILGRGSTSIIGRLRPHVVLKYPRFQWWNQQEGKAHKFANSIRHSFKVEEEILGILGSHPRIIRFLGCSEDPRGLLFAEASKGSLQAYLDHYNDKVNIHLRMAWRSEAGEAVQYLHSKGVIHSDLRPDNYLLNADNSLCLCDFGGSTCGAIDGGGLPDSGFFNPSIGWISTVGIDIFSLGSVYYFIMTGHWPYKLPGPFVSVAEKLEYGERVDTLFSEGKFPIVDNLVAGAIIHGCWTVAYKDVGAMLLEQESLCKQVFADVMNVQKDETRFVFSKHPVTTIEN</sequence>
<dbReference type="OrthoDB" id="1668230at2759"/>
<dbReference type="Gene3D" id="1.10.510.10">
    <property type="entry name" value="Transferase(Phosphotransferase) domain 1"/>
    <property type="match status" value="1"/>
</dbReference>
<evidence type="ECO:0000256" key="3">
    <source>
        <dbReference type="ARBA" id="ARBA00012513"/>
    </source>
</evidence>
<evidence type="ECO:0000256" key="2">
    <source>
        <dbReference type="ARBA" id="ARBA00011534"/>
    </source>
</evidence>
<reference evidence="15 16" key="1">
    <citation type="submission" date="2020-03" db="EMBL/GenBank/DDBJ databases">
        <title>Draft Genome Sequence of Cudoniella acicularis.</title>
        <authorList>
            <person name="Buettner E."/>
            <person name="Kellner H."/>
        </authorList>
    </citation>
    <scope>NUCLEOTIDE SEQUENCE [LARGE SCALE GENOMIC DNA]</scope>
    <source>
        <strain evidence="15 16">DSM 108380</strain>
    </source>
</reference>
<dbReference type="PROSITE" id="PS50011">
    <property type="entry name" value="PROTEIN_KINASE_DOM"/>
    <property type="match status" value="1"/>
</dbReference>
<evidence type="ECO:0000256" key="13">
    <source>
        <dbReference type="ARBA" id="ARBA00048679"/>
    </source>
</evidence>
<dbReference type="Proteomes" id="UP000566819">
    <property type="component" value="Unassembled WGS sequence"/>
</dbReference>
<dbReference type="PROSITE" id="PS00109">
    <property type="entry name" value="PROTEIN_KINASE_TYR"/>
    <property type="match status" value="1"/>
</dbReference>
<keyword evidence="7" id="KW-0547">Nucleotide-binding</keyword>
<evidence type="ECO:0000259" key="14">
    <source>
        <dbReference type="PROSITE" id="PS50011"/>
    </source>
</evidence>
<name>A0A8H4RAB1_9HELO</name>
<evidence type="ECO:0000256" key="11">
    <source>
        <dbReference type="ARBA" id="ARBA00033194"/>
    </source>
</evidence>
<accession>A0A8H4RAB1</accession>
<evidence type="ECO:0000256" key="7">
    <source>
        <dbReference type="ARBA" id="ARBA00022741"/>
    </source>
</evidence>
<keyword evidence="9" id="KW-0067">ATP-binding</keyword>
<evidence type="ECO:0000313" key="16">
    <source>
        <dbReference type="Proteomes" id="UP000566819"/>
    </source>
</evidence>
<comment type="function">
    <text evidence="1">Component of the EKC/KEOPS complex that is required for the formation of a threonylcarbamoyl group on adenosine at position 37 (t(6)A37) in tRNAs that read codons beginning with adenine. The complex is probably involved in the transfer of the threonylcarbamoyl moiety of threonylcarbamoyl-AMP (TC-AMP) to the N6 group of A37. BUD32 has ATPase activity in the context of the EKC/KEOPS complex and likely plays a supporting role to the catalytic subunit KAE1. The EKC/KEOPS complex also promotes both telomere uncapping and telomere elongation. The complex is required for efficient recruitment of transcriptional coactivators.</text>
</comment>
<dbReference type="GO" id="GO:0005524">
    <property type="term" value="F:ATP binding"/>
    <property type="evidence" value="ECO:0007669"/>
    <property type="project" value="UniProtKB-KW"/>
</dbReference>
<evidence type="ECO:0000256" key="6">
    <source>
        <dbReference type="ARBA" id="ARBA00022679"/>
    </source>
</evidence>
<dbReference type="PANTHER" id="PTHR44329">
    <property type="entry name" value="SERINE/THREONINE-PROTEIN KINASE TNNI3K-RELATED"/>
    <property type="match status" value="1"/>
</dbReference>
<organism evidence="15 16">
    <name type="scientific">Cudoniella acicularis</name>
    <dbReference type="NCBI Taxonomy" id="354080"/>
    <lineage>
        <taxon>Eukaryota</taxon>
        <taxon>Fungi</taxon>
        <taxon>Dikarya</taxon>
        <taxon>Ascomycota</taxon>
        <taxon>Pezizomycotina</taxon>
        <taxon>Leotiomycetes</taxon>
        <taxon>Helotiales</taxon>
        <taxon>Tricladiaceae</taxon>
        <taxon>Cudoniella</taxon>
    </lineage>
</organism>
<dbReference type="InterPro" id="IPR011009">
    <property type="entry name" value="Kinase-like_dom_sf"/>
</dbReference>
<feature type="domain" description="Protein kinase" evidence="14">
    <location>
        <begin position="28"/>
        <end position="311"/>
    </location>
</feature>
<dbReference type="GO" id="GO:0004674">
    <property type="term" value="F:protein serine/threonine kinase activity"/>
    <property type="evidence" value="ECO:0007669"/>
    <property type="project" value="UniProtKB-EC"/>
</dbReference>
<dbReference type="EMBL" id="JAAMPI010001153">
    <property type="protein sequence ID" value="KAF4626434.1"/>
    <property type="molecule type" value="Genomic_DNA"/>
</dbReference>
<dbReference type="InterPro" id="IPR000719">
    <property type="entry name" value="Prot_kinase_dom"/>
</dbReference>
<evidence type="ECO:0000256" key="8">
    <source>
        <dbReference type="ARBA" id="ARBA00022777"/>
    </source>
</evidence>
<comment type="subunit">
    <text evidence="2">Component of the EKC/KEOPS complex composed of at least BUD32, CGI121, GON7, KAE1 and PCC1; the whole complex dimerizes.</text>
</comment>
<gene>
    <name evidence="15" type="ORF">G7Y89_g11728</name>
</gene>
<dbReference type="AlphaFoldDB" id="A0A8H4RAB1"/>
<dbReference type="InterPro" id="IPR051681">
    <property type="entry name" value="Ser/Thr_Kinases-Pseudokinases"/>
</dbReference>
<evidence type="ECO:0000256" key="4">
    <source>
        <dbReference type="ARBA" id="ARBA00013948"/>
    </source>
</evidence>
<evidence type="ECO:0000256" key="12">
    <source>
        <dbReference type="ARBA" id="ARBA00047899"/>
    </source>
</evidence>
<keyword evidence="16" id="KW-1185">Reference proteome</keyword>